<evidence type="ECO:0000313" key="1">
    <source>
        <dbReference type="EMBL" id="GIQ87759.1"/>
    </source>
</evidence>
<name>A0A9K3D2F6_9EUKA</name>
<proteinExistence type="predicted"/>
<dbReference type="Proteomes" id="UP000265618">
    <property type="component" value="Unassembled WGS sequence"/>
</dbReference>
<dbReference type="AlphaFoldDB" id="A0A9K3D2F6"/>
<keyword evidence="2" id="KW-1185">Reference proteome</keyword>
<organism evidence="1 2">
    <name type="scientific">Kipferlia bialata</name>
    <dbReference type="NCBI Taxonomy" id="797122"/>
    <lineage>
        <taxon>Eukaryota</taxon>
        <taxon>Metamonada</taxon>
        <taxon>Carpediemonas-like organisms</taxon>
        <taxon>Kipferlia</taxon>
    </lineage>
</organism>
<comment type="caution">
    <text evidence="1">The sequence shown here is derived from an EMBL/GenBank/DDBJ whole genome shotgun (WGS) entry which is preliminary data.</text>
</comment>
<sequence length="198" mass="21210">AVFRPFTPAPPASHAVAAAFDGVADIALGDHLLTPQIGDMGSCVAVGFVGSMVDLALTAVVGRDKTERERGFTRLVTGTIFESVSFHVMYHTLRHALPKCRCMPTSLGVLQPPPSVVDTFIAAAAATAVSRTLFCRPRGGLSLTRRSDKHYPPTRRTMRSRKKTIKAWGAETAQESIGAGIKFAVFETVVSTLMPITL</sequence>
<feature type="non-terminal residue" evidence="1">
    <location>
        <position position="1"/>
    </location>
</feature>
<gene>
    <name evidence="1" type="ORF">KIPB_009861</name>
</gene>
<reference evidence="1 2" key="1">
    <citation type="journal article" date="2018" name="PLoS ONE">
        <title>The draft genome of Kipferlia bialata reveals reductive genome evolution in fornicate parasites.</title>
        <authorList>
            <person name="Tanifuji G."/>
            <person name="Takabayashi S."/>
            <person name="Kume K."/>
            <person name="Takagi M."/>
            <person name="Nakayama T."/>
            <person name="Kamikawa R."/>
            <person name="Inagaki Y."/>
            <person name="Hashimoto T."/>
        </authorList>
    </citation>
    <scope>NUCLEOTIDE SEQUENCE [LARGE SCALE GENOMIC DNA]</scope>
    <source>
        <strain evidence="1">NY0173</strain>
    </source>
</reference>
<accession>A0A9K3D2F6</accession>
<dbReference type="EMBL" id="BDIP01003477">
    <property type="protein sequence ID" value="GIQ87759.1"/>
    <property type="molecule type" value="Genomic_DNA"/>
</dbReference>
<protein>
    <submittedName>
        <fullName evidence="1">Uncharacterized protein</fullName>
    </submittedName>
</protein>
<evidence type="ECO:0000313" key="2">
    <source>
        <dbReference type="Proteomes" id="UP000265618"/>
    </source>
</evidence>